<feature type="domain" description="Helix-turn-helix" evidence="1">
    <location>
        <begin position="6"/>
        <end position="56"/>
    </location>
</feature>
<dbReference type="InterPro" id="IPR009061">
    <property type="entry name" value="DNA-bd_dom_put_sf"/>
</dbReference>
<dbReference type="RefSeq" id="WP_145029408.1">
    <property type="nucleotide sequence ID" value="NZ_CP036271.1"/>
</dbReference>
<dbReference type="AlphaFoldDB" id="A0A517SCL6"/>
<dbReference type="InParanoid" id="A0A517SCL6"/>
<dbReference type="InterPro" id="IPR041657">
    <property type="entry name" value="HTH_17"/>
</dbReference>
<keyword evidence="3" id="KW-1185">Reference proteome</keyword>
<proteinExistence type="predicted"/>
<evidence type="ECO:0000313" key="3">
    <source>
        <dbReference type="Proteomes" id="UP000315700"/>
    </source>
</evidence>
<sequence>MTQEPLLSIKDLCVITGVCRRTIHRIRKAGELPEPIRIGRRPRWRREDIDAWLNRRGSHEPNERYPSQTAG</sequence>
<dbReference type="SUPFAM" id="SSF46955">
    <property type="entry name" value="Putative DNA-binding domain"/>
    <property type="match status" value="1"/>
</dbReference>
<evidence type="ECO:0000259" key="1">
    <source>
        <dbReference type="Pfam" id="PF12728"/>
    </source>
</evidence>
<name>A0A517SCL6_9PLAN</name>
<accession>A0A517SCL6</accession>
<gene>
    <name evidence="2" type="ORF">Pan44_18810</name>
</gene>
<protein>
    <submittedName>
        <fullName evidence="2">Helix-turn-helix domain protein</fullName>
    </submittedName>
</protein>
<dbReference type="Pfam" id="PF12728">
    <property type="entry name" value="HTH_17"/>
    <property type="match status" value="1"/>
</dbReference>
<evidence type="ECO:0000313" key="2">
    <source>
        <dbReference type="EMBL" id="QDT53855.1"/>
    </source>
</evidence>
<dbReference type="Proteomes" id="UP000315700">
    <property type="component" value="Chromosome"/>
</dbReference>
<reference evidence="2 3" key="1">
    <citation type="submission" date="2019-02" db="EMBL/GenBank/DDBJ databases">
        <title>Deep-cultivation of Planctomycetes and their phenomic and genomic characterization uncovers novel biology.</title>
        <authorList>
            <person name="Wiegand S."/>
            <person name="Jogler M."/>
            <person name="Boedeker C."/>
            <person name="Pinto D."/>
            <person name="Vollmers J."/>
            <person name="Rivas-Marin E."/>
            <person name="Kohn T."/>
            <person name="Peeters S.H."/>
            <person name="Heuer A."/>
            <person name="Rast P."/>
            <person name="Oberbeckmann S."/>
            <person name="Bunk B."/>
            <person name="Jeske O."/>
            <person name="Meyerdierks A."/>
            <person name="Storesund J.E."/>
            <person name="Kallscheuer N."/>
            <person name="Luecker S."/>
            <person name="Lage O.M."/>
            <person name="Pohl T."/>
            <person name="Merkel B.J."/>
            <person name="Hornburger P."/>
            <person name="Mueller R.-W."/>
            <person name="Bruemmer F."/>
            <person name="Labrenz M."/>
            <person name="Spormann A.M."/>
            <person name="Op den Camp H."/>
            <person name="Overmann J."/>
            <person name="Amann R."/>
            <person name="Jetten M.S.M."/>
            <person name="Mascher T."/>
            <person name="Medema M.H."/>
            <person name="Devos D.P."/>
            <person name="Kaster A.-K."/>
            <person name="Ovreas L."/>
            <person name="Rohde M."/>
            <person name="Galperin M.Y."/>
            <person name="Jogler C."/>
        </authorList>
    </citation>
    <scope>NUCLEOTIDE SEQUENCE [LARGE SCALE GENOMIC DNA]</scope>
    <source>
        <strain evidence="2 3">Pan44</strain>
    </source>
</reference>
<dbReference type="Gene3D" id="1.10.238.160">
    <property type="match status" value="1"/>
</dbReference>
<dbReference type="KEGG" id="ccos:Pan44_18810"/>
<dbReference type="EMBL" id="CP036271">
    <property type="protein sequence ID" value="QDT53855.1"/>
    <property type="molecule type" value="Genomic_DNA"/>
</dbReference>
<organism evidence="2 3">
    <name type="scientific">Caulifigura coniformis</name>
    <dbReference type="NCBI Taxonomy" id="2527983"/>
    <lineage>
        <taxon>Bacteria</taxon>
        <taxon>Pseudomonadati</taxon>
        <taxon>Planctomycetota</taxon>
        <taxon>Planctomycetia</taxon>
        <taxon>Planctomycetales</taxon>
        <taxon>Planctomycetaceae</taxon>
        <taxon>Caulifigura</taxon>
    </lineage>
</organism>